<dbReference type="RefSeq" id="WP_209633900.1">
    <property type="nucleotide sequence ID" value="NZ_JAGINW010000001.1"/>
</dbReference>
<dbReference type="Pfam" id="PF07366">
    <property type="entry name" value="SnoaL"/>
    <property type="match status" value="1"/>
</dbReference>
<dbReference type="Proteomes" id="UP001519332">
    <property type="component" value="Unassembled WGS sequence"/>
</dbReference>
<gene>
    <name evidence="1" type="ORF">JOF56_000471</name>
</gene>
<dbReference type="InterPro" id="IPR032710">
    <property type="entry name" value="NTF2-like_dom_sf"/>
</dbReference>
<keyword evidence="2" id="KW-1185">Reference proteome</keyword>
<proteinExistence type="predicted"/>
<evidence type="ECO:0000313" key="1">
    <source>
        <dbReference type="EMBL" id="MBP2320086.1"/>
    </source>
</evidence>
<dbReference type="PANTHER" id="PTHR38436:SF1">
    <property type="entry name" value="ESTER CYCLASE"/>
    <property type="match status" value="1"/>
</dbReference>
<protein>
    <submittedName>
        <fullName evidence="1">Ester cyclase</fullName>
    </submittedName>
</protein>
<sequence>MSDRSGANPRYKNLVLALNHAFNTGDLSGVDELLTPDFAERDMPPGPEGYKTAVRRLRAALDEPRSEVLGLVAEGSTVVLRVRLTGVHIGEIVGVAPTRRQVNVEQIHFYEGRDGRLATHHYIRNDLALLDQLGVRSDLTLIVNPRLPHDPKPTATKFATMARFAG</sequence>
<evidence type="ECO:0000313" key="2">
    <source>
        <dbReference type="Proteomes" id="UP001519332"/>
    </source>
</evidence>
<dbReference type="InterPro" id="IPR009959">
    <property type="entry name" value="Cyclase_SnoaL-like"/>
</dbReference>
<name>A0ABS4T6N9_9PSEU</name>
<comment type="caution">
    <text evidence="1">The sequence shown here is derived from an EMBL/GenBank/DDBJ whole genome shotgun (WGS) entry which is preliminary data.</text>
</comment>
<accession>A0ABS4T6N9</accession>
<dbReference type="EMBL" id="JAGINW010000001">
    <property type="protein sequence ID" value="MBP2320086.1"/>
    <property type="molecule type" value="Genomic_DNA"/>
</dbReference>
<reference evidence="1 2" key="1">
    <citation type="submission" date="2021-03" db="EMBL/GenBank/DDBJ databases">
        <title>Sequencing the genomes of 1000 actinobacteria strains.</title>
        <authorList>
            <person name="Klenk H.-P."/>
        </authorList>
    </citation>
    <scope>NUCLEOTIDE SEQUENCE [LARGE SCALE GENOMIC DNA]</scope>
    <source>
        <strain evidence="1 2">DSM 46670</strain>
    </source>
</reference>
<organism evidence="1 2">
    <name type="scientific">Kibdelosporangium banguiense</name>
    <dbReference type="NCBI Taxonomy" id="1365924"/>
    <lineage>
        <taxon>Bacteria</taxon>
        <taxon>Bacillati</taxon>
        <taxon>Actinomycetota</taxon>
        <taxon>Actinomycetes</taxon>
        <taxon>Pseudonocardiales</taxon>
        <taxon>Pseudonocardiaceae</taxon>
        <taxon>Kibdelosporangium</taxon>
    </lineage>
</organism>
<dbReference type="Gene3D" id="3.10.450.50">
    <property type="match status" value="1"/>
</dbReference>
<dbReference type="SUPFAM" id="SSF54427">
    <property type="entry name" value="NTF2-like"/>
    <property type="match status" value="1"/>
</dbReference>
<dbReference type="PANTHER" id="PTHR38436">
    <property type="entry name" value="POLYKETIDE CYCLASE SNOAL-LIKE DOMAIN"/>
    <property type="match status" value="1"/>
</dbReference>